<reference evidence="1" key="1">
    <citation type="submission" date="2018-08" db="EMBL/GenBank/DDBJ databases">
        <authorList>
            <consortium name="GenomeTrakr network: Whole genome sequencing for foodborne pathogen traceback"/>
        </authorList>
    </citation>
    <scope>NUCLEOTIDE SEQUENCE [LARGE SCALE GENOMIC DNA]</scope>
    <source>
        <strain evidence="1">FMA0132</strain>
    </source>
</reference>
<dbReference type="Proteomes" id="UP000885362">
    <property type="component" value="Unassembled WGS sequence"/>
</dbReference>
<sequence length="65" mass="7550">MKTETYELIDTGDDQYFRVGNCLIYSRCGDWEVITICEKPKTTKLDDFNKAYALAIYLNEKDKSA</sequence>
<gene>
    <name evidence="1" type="ORF">EL06_23605</name>
</gene>
<dbReference type="AlphaFoldDB" id="A0A6C8Y1L9"/>
<comment type="caution">
    <text evidence="1">The sequence shown here is derived from an EMBL/GenBank/DDBJ whole genome shotgun (WGS) entry which is preliminary data.</text>
</comment>
<accession>A0A6C8Y1L9</accession>
<protein>
    <submittedName>
        <fullName evidence="1">Uncharacterized protein</fullName>
    </submittedName>
</protein>
<name>A0A6C8Y1L9_SALDZ</name>
<organism evidence="1">
    <name type="scientific">Salmonella diarizonae</name>
    <dbReference type="NCBI Taxonomy" id="59204"/>
    <lineage>
        <taxon>Bacteria</taxon>
        <taxon>Pseudomonadati</taxon>
        <taxon>Pseudomonadota</taxon>
        <taxon>Gammaproteobacteria</taxon>
        <taxon>Enterobacterales</taxon>
        <taxon>Enterobacteriaceae</taxon>
        <taxon>Salmonella</taxon>
    </lineage>
</organism>
<dbReference type="EMBL" id="RSHK01000032">
    <property type="protein sequence ID" value="MIE72311.1"/>
    <property type="molecule type" value="Genomic_DNA"/>
</dbReference>
<proteinExistence type="predicted"/>
<evidence type="ECO:0000313" key="1">
    <source>
        <dbReference type="EMBL" id="MIE72311.1"/>
    </source>
</evidence>